<name>A0A929RQQ8_9ACTO</name>
<protein>
    <submittedName>
        <fullName evidence="2">Uncharacterized protein</fullName>
    </submittedName>
</protein>
<gene>
    <name evidence="2" type="ORF">HXK09_03770</name>
</gene>
<feature type="transmembrane region" description="Helical" evidence="1">
    <location>
        <begin position="17"/>
        <end position="35"/>
    </location>
</feature>
<keyword evidence="1" id="KW-0812">Transmembrane</keyword>
<organism evidence="2 3">
    <name type="scientific">Actinomyces bouchesdurhonensis</name>
    <dbReference type="NCBI Taxonomy" id="1852361"/>
    <lineage>
        <taxon>Bacteria</taxon>
        <taxon>Bacillati</taxon>
        <taxon>Actinomycetota</taxon>
        <taxon>Actinomycetes</taxon>
        <taxon>Actinomycetales</taxon>
        <taxon>Actinomycetaceae</taxon>
        <taxon>Actinomyces</taxon>
    </lineage>
</organism>
<reference evidence="2" key="1">
    <citation type="submission" date="2020-04" db="EMBL/GenBank/DDBJ databases">
        <title>Deep metagenomics examines the oral microbiome during advanced dental caries in children, revealing novel taxa and co-occurrences with host molecules.</title>
        <authorList>
            <person name="Baker J.L."/>
            <person name="Morton J.T."/>
            <person name="Dinis M."/>
            <person name="Alvarez R."/>
            <person name="Tran N.C."/>
            <person name="Knight R."/>
            <person name="Edlund A."/>
        </authorList>
    </citation>
    <scope>NUCLEOTIDE SEQUENCE</scope>
    <source>
        <strain evidence="2">JCVI_30_bin.13</strain>
    </source>
</reference>
<evidence type="ECO:0000313" key="2">
    <source>
        <dbReference type="EMBL" id="MBF0966277.1"/>
    </source>
</evidence>
<feature type="non-terminal residue" evidence="2">
    <location>
        <position position="1"/>
    </location>
</feature>
<keyword evidence="1" id="KW-1133">Transmembrane helix</keyword>
<proteinExistence type="predicted"/>
<evidence type="ECO:0000313" key="3">
    <source>
        <dbReference type="Proteomes" id="UP000759246"/>
    </source>
</evidence>
<dbReference type="AlphaFoldDB" id="A0A929RQQ8"/>
<accession>A0A929RQQ8</accession>
<sequence length="61" mass="6165">ALSVASLGGVSAERLTIAAWVVLLATFIVDIVLMARCGVAPARVKRAAASSPTTTQGGRRG</sequence>
<dbReference type="Proteomes" id="UP000759246">
    <property type="component" value="Unassembled WGS sequence"/>
</dbReference>
<evidence type="ECO:0000256" key="1">
    <source>
        <dbReference type="SAM" id="Phobius"/>
    </source>
</evidence>
<dbReference type="EMBL" id="JABZGF010000077">
    <property type="protein sequence ID" value="MBF0966277.1"/>
    <property type="molecule type" value="Genomic_DNA"/>
</dbReference>
<keyword evidence="1" id="KW-0472">Membrane</keyword>
<comment type="caution">
    <text evidence="2">The sequence shown here is derived from an EMBL/GenBank/DDBJ whole genome shotgun (WGS) entry which is preliminary data.</text>
</comment>